<name>X1SJT7_9ZZZZ</name>
<organism evidence="1">
    <name type="scientific">marine sediment metagenome</name>
    <dbReference type="NCBI Taxonomy" id="412755"/>
    <lineage>
        <taxon>unclassified sequences</taxon>
        <taxon>metagenomes</taxon>
        <taxon>ecological metagenomes</taxon>
    </lineage>
</organism>
<evidence type="ECO:0000313" key="1">
    <source>
        <dbReference type="EMBL" id="GAI79426.1"/>
    </source>
</evidence>
<dbReference type="EMBL" id="BARW01014742">
    <property type="protein sequence ID" value="GAI79426.1"/>
    <property type="molecule type" value="Genomic_DNA"/>
</dbReference>
<sequence length="65" mass="7379">MNGLRVLFLGDRAGYHAKIVKEFNNQGHQAFLVLFTKNEIEYLKNSGNIQGVPYIFAPQENITNP</sequence>
<comment type="caution">
    <text evidence="1">The sequence shown here is derived from an EMBL/GenBank/DDBJ whole genome shotgun (WGS) entry which is preliminary data.</text>
</comment>
<protein>
    <submittedName>
        <fullName evidence="1">Uncharacterized protein</fullName>
    </submittedName>
</protein>
<dbReference type="AlphaFoldDB" id="X1SJT7"/>
<feature type="non-terminal residue" evidence="1">
    <location>
        <position position="65"/>
    </location>
</feature>
<reference evidence="1" key="1">
    <citation type="journal article" date="2014" name="Front. Microbiol.">
        <title>High frequency of phylogenetically diverse reductive dehalogenase-homologous genes in deep subseafloor sedimentary metagenomes.</title>
        <authorList>
            <person name="Kawai M."/>
            <person name="Futagami T."/>
            <person name="Toyoda A."/>
            <person name="Takaki Y."/>
            <person name="Nishi S."/>
            <person name="Hori S."/>
            <person name="Arai W."/>
            <person name="Tsubouchi T."/>
            <person name="Morono Y."/>
            <person name="Uchiyama I."/>
            <person name="Ito T."/>
            <person name="Fujiyama A."/>
            <person name="Inagaki F."/>
            <person name="Takami H."/>
        </authorList>
    </citation>
    <scope>NUCLEOTIDE SEQUENCE</scope>
    <source>
        <strain evidence="1">Expedition CK06-06</strain>
    </source>
</reference>
<gene>
    <name evidence="1" type="ORF">S12H4_26052</name>
</gene>
<accession>X1SJT7</accession>
<proteinExistence type="predicted"/>